<sequence>MSATDPKVKSKVGILIMAHGGGTTWNSMVQEAAKPLMENYPTEFAWGMANFVSIQKAILKLEAEKVDRIIVIPLFISKHSPILRQAEFLLGLRDELADAPMPVMHYTNEFVEMSGVELDESHKMHNMLFPPTLNQVKIHTPGQFTDALDDHPIVAAILRDRILALSEDPDSETVVLAAHGPNGEEDNTEWVKSMESLAAQIQKDQNQKGLMAFRNILSLTVRDDAPKPVHDQAKQHLRALVRQGNTSGNVIVIPVFLSPGGREKSIAERLEGLEFKWSGDTLLPDERLRDFLIESVEEFL</sequence>
<reference evidence="2" key="1">
    <citation type="journal article" date="2019" name="Int. J. Syst. Evol. Microbiol.">
        <title>The Global Catalogue of Microorganisms (GCM) 10K type strain sequencing project: providing services to taxonomists for standard genome sequencing and annotation.</title>
        <authorList>
            <consortium name="The Broad Institute Genomics Platform"/>
            <consortium name="The Broad Institute Genome Sequencing Center for Infectious Disease"/>
            <person name="Wu L."/>
            <person name="Ma J."/>
        </authorList>
    </citation>
    <scope>NUCLEOTIDE SEQUENCE [LARGE SCALE GENOMIC DNA]</scope>
    <source>
        <strain evidence="2">KCTC 52042</strain>
    </source>
</reference>
<dbReference type="Gene3D" id="3.40.50.1400">
    <property type="match status" value="2"/>
</dbReference>
<evidence type="ECO:0000313" key="2">
    <source>
        <dbReference type="Proteomes" id="UP001597460"/>
    </source>
</evidence>
<evidence type="ECO:0000313" key="1">
    <source>
        <dbReference type="EMBL" id="MFD2532667.1"/>
    </source>
</evidence>
<dbReference type="SUPFAM" id="SSF53800">
    <property type="entry name" value="Chelatase"/>
    <property type="match status" value="1"/>
</dbReference>
<name>A0ABW5JMR8_9BACT</name>
<proteinExistence type="predicted"/>
<dbReference type="EMBL" id="JBHULI010000024">
    <property type="protein sequence ID" value="MFD2532667.1"/>
    <property type="molecule type" value="Genomic_DNA"/>
</dbReference>
<keyword evidence="2" id="KW-1185">Reference proteome</keyword>
<comment type="caution">
    <text evidence="1">The sequence shown here is derived from an EMBL/GenBank/DDBJ whole genome shotgun (WGS) entry which is preliminary data.</text>
</comment>
<dbReference type="PANTHER" id="PTHR33542">
    <property type="entry name" value="SIROHYDROCHLORIN FERROCHELATASE, CHLOROPLASTIC"/>
    <property type="match status" value="1"/>
</dbReference>
<dbReference type="PANTHER" id="PTHR33542:SF3">
    <property type="entry name" value="SIROHYDROCHLORIN FERROCHELATASE, CHLOROPLASTIC"/>
    <property type="match status" value="1"/>
</dbReference>
<dbReference type="Proteomes" id="UP001597460">
    <property type="component" value="Unassembled WGS sequence"/>
</dbReference>
<organism evidence="1 2">
    <name type="scientific">Gracilimonas halophila</name>
    <dbReference type="NCBI Taxonomy" id="1834464"/>
    <lineage>
        <taxon>Bacteria</taxon>
        <taxon>Pseudomonadati</taxon>
        <taxon>Balneolota</taxon>
        <taxon>Balneolia</taxon>
        <taxon>Balneolales</taxon>
        <taxon>Balneolaceae</taxon>
        <taxon>Gracilimonas</taxon>
    </lineage>
</organism>
<accession>A0ABW5JMR8</accession>
<gene>
    <name evidence="1" type="ORF">ACFSVN_09445</name>
</gene>
<dbReference type="InterPro" id="IPR050963">
    <property type="entry name" value="Sirohydro_Cobaltochel/CbiX"/>
</dbReference>
<protein>
    <submittedName>
        <fullName evidence="1">Sirohydrochlorin chelatase</fullName>
    </submittedName>
</protein>
<dbReference type="RefSeq" id="WP_390301492.1">
    <property type="nucleotide sequence ID" value="NZ_JBHULI010000024.1"/>
</dbReference>